<dbReference type="GeneID" id="24097863"/>
<organism evidence="2 3">
    <name type="scientific">Fibroporia radiculosa</name>
    <dbReference type="NCBI Taxonomy" id="599839"/>
    <lineage>
        <taxon>Eukaryota</taxon>
        <taxon>Fungi</taxon>
        <taxon>Dikarya</taxon>
        <taxon>Basidiomycota</taxon>
        <taxon>Agaricomycotina</taxon>
        <taxon>Agaricomycetes</taxon>
        <taxon>Polyporales</taxon>
        <taxon>Fibroporiaceae</taxon>
        <taxon>Fibroporia</taxon>
    </lineage>
</organism>
<sequence length="115" mass="13389">MFVVGVLAIVPVIAADSEQTAHDLKTHLHKSKPLTTQNALEMAELDKADKAAKGSGENGKRDFRSNWHAHEDRFHGHERYEQYYPQREGRRSYRHEDSQYHYARAVVRAFLDELR</sequence>
<evidence type="ECO:0000313" key="3">
    <source>
        <dbReference type="Proteomes" id="UP000006352"/>
    </source>
</evidence>
<protein>
    <submittedName>
        <fullName evidence="2">Uncharacterized protein</fullName>
    </submittedName>
</protein>
<dbReference type="AlphaFoldDB" id="J4HWW3"/>
<dbReference type="HOGENOM" id="CLU_2109061_0_0_1"/>
<evidence type="ECO:0000256" key="1">
    <source>
        <dbReference type="SAM" id="SignalP"/>
    </source>
</evidence>
<accession>J4HWW3</accession>
<evidence type="ECO:0000313" key="2">
    <source>
        <dbReference type="EMBL" id="CCM02952.1"/>
    </source>
</evidence>
<feature type="signal peptide" evidence="1">
    <location>
        <begin position="1"/>
        <end position="15"/>
    </location>
</feature>
<gene>
    <name evidence="2" type="ORF">FIBRA_05067</name>
</gene>
<dbReference type="InParanoid" id="J4HWW3"/>
<dbReference type="RefSeq" id="XP_012182235.1">
    <property type="nucleotide sequence ID" value="XM_012326845.1"/>
</dbReference>
<dbReference type="Proteomes" id="UP000006352">
    <property type="component" value="Unassembled WGS sequence"/>
</dbReference>
<dbReference type="EMBL" id="HE797096">
    <property type="protein sequence ID" value="CCM02952.1"/>
    <property type="molecule type" value="Genomic_DNA"/>
</dbReference>
<keyword evidence="3" id="KW-1185">Reference proteome</keyword>
<reference evidence="2 3" key="1">
    <citation type="journal article" date="2012" name="Appl. Environ. Microbiol.">
        <title>Short-read sequencing for genomic analysis of the brown rot fungus Fibroporia radiculosa.</title>
        <authorList>
            <person name="Tang J.D."/>
            <person name="Perkins A.D."/>
            <person name="Sonstegard T.S."/>
            <person name="Schroeder S.G."/>
            <person name="Burgess S.C."/>
            <person name="Diehl S.V."/>
        </authorList>
    </citation>
    <scope>NUCLEOTIDE SEQUENCE [LARGE SCALE GENOMIC DNA]</scope>
    <source>
        <strain evidence="2 3">TFFH 294</strain>
    </source>
</reference>
<feature type="chain" id="PRO_5012497528" evidence="1">
    <location>
        <begin position="16"/>
        <end position="115"/>
    </location>
</feature>
<keyword evidence="1" id="KW-0732">Signal</keyword>
<proteinExistence type="predicted"/>
<name>J4HWW3_9APHY</name>